<keyword evidence="1" id="KW-0695">RNA-directed DNA polymerase</keyword>
<accession>A0ABQ5DPK9</accession>
<dbReference type="EMBL" id="BQNB010015326">
    <property type="protein sequence ID" value="GJT38724.1"/>
    <property type="molecule type" value="Genomic_DNA"/>
</dbReference>
<dbReference type="GO" id="GO:0003964">
    <property type="term" value="F:RNA-directed DNA polymerase activity"/>
    <property type="evidence" value="ECO:0007669"/>
    <property type="project" value="UniProtKB-KW"/>
</dbReference>
<evidence type="ECO:0000313" key="2">
    <source>
        <dbReference type="Proteomes" id="UP001151760"/>
    </source>
</evidence>
<reference evidence="1" key="2">
    <citation type="submission" date="2022-01" db="EMBL/GenBank/DDBJ databases">
        <authorList>
            <person name="Yamashiro T."/>
            <person name="Shiraishi A."/>
            <person name="Satake H."/>
            <person name="Nakayama K."/>
        </authorList>
    </citation>
    <scope>NUCLEOTIDE SEQUENCE</scope>
</reference>
<dbReference type="Proteomes" id="UP001151760">
    <property type="component" value="Unassembled WGS sequence"/>
</dbReference>
<evidence type="ECO:0000313" key="1">
    <source>
        <dbReference type="EMBL" id="GJT38724.1"/>
    </source>
</evidence>
<comment type="caution">
    <text evidence="1">The sequence shown here is derived from an EMBL/GenBank/DDBJ whole genome shotgun (WGS) entry which is preliminary data.</text>
</comment>
<organism evidence="1 2">
    <name type="scientific">Tanacetum coccineum</name>
    <dbReference type="NCBI Taxonomy" id="301880"/>
    <lineage>
        <taxon>Eukaryota</taxon>
        <taxon>Viridiplantae</taxon>
        <taxon>Streptophyta</taxon>
        <taxon>Embryophyta</taxon>
        <taxon>Tracheophyta</taxon>
        <taxon>Spermatophyta</taxon>
        <taxon>Magnoliopsida</taxon>
        <taxon>eudicotyledons</taxon>
        <taxon>Gunneridae</taxon>
        <taxon>Pentapetalae</taxon>
        <taxon>asterids</taxon>
        <taxon>campanulids</taxon>
        <taxon>Asterales</taxon>
        <taxon>Asteraceae</taxon>
        <taxon>Asteroideae</taxon>
        <taxon>Anthemideae</taxon>
        <taxon>Anthemidinae</taxon>
        <taxon>Tanacetum</taxon>
    </lineage>
</organism>
<keyword evidence="1" id="KW-0808">Transferase</keyword>
<dbReference type="InterPro" id="IPR036691">
    <property type="entry name" value="Endo/exonu/phosph_ase_sf"/>
</dbReference>
<protein>
    <submittedName>
        <fullName evidence="1">RNA-directed DNA polymerase, eukaryota</fullName>
    </submittedName>
</protein>
<dbReference type="SUPFAM" id="SSF56219">
    <property type="entry name" value="DNase I-like"/>
    <property type="match status" value="1"/>
</dbReference>
<dbReference type="Gene3D" id="3.60.10.10">
    <property type="entry name" value="Endonuclease/exonuclease/phosphatase"/>
    <property type="match status" value="1"/>
</dbReference>
<keyword evidence="1" id="KW-0548">Nucleotidyltransferase</keyword>
<keyword evidence="2" id="KW-1185">Reference proteome</keyword>
<sequence>MNCLSLNVQGLGSKAKKDWIKELNNKHKVNFLSVQETKLVVIPDMDSNHVVSDNFDALYGSWVSNHAINVYCGVNICPQSITSKLFASGAIFRPLSAVADGHCLCFISNSGSIEIQLEGYSFYLVSSVGICLDRHLSDHRPILLREVVTNYGPSPFQVYHSWFSLQGFDQMVSETWNNIDLDDNNKMVRFKKKLQILKKEIRSWVNDCKKNQSGRLVDLRI</sequence>
<gene>
    <name evidence="1" type="ORF">Tco_0938589</name>
</gene>
<proteinExistence type="predicted"/>
<reference evidence="1" key="1">
    <citation type="journal article" date="2022" name="Int. J. Mol. Sci.">
        <title>Draft Genome of Tanacetum Coccineum: Genomic Comparison of Closely Related Tanacetum-Family Plants.</title>
        <authorList>
            <person name="Yamashiro T."/>
            <person name="Shiraishi A."/>
            <person name="Nakayama K."/>
            <person name="Satake H."/>
        </authorList>
    </citation>
    <scope>NUCLEOTIDE SEQUENCE</scope>
</reference>
<name>A0ABQ5DPK9_9ASTR</name>